<organism evidence="9">
    <name type="scientific">Mimivirus LCMiAC01</name>
    <dbReference type="NCBI Taxonomy" id="2506608"/>
    <lineage>
        <taxon>Viruses</taxon>
        <taxon>Varidnaviria</taxon>
        <taxon>Bamfordvirae</taxon>
        <taxon>Nucleocytoviricota</taxon>
        <taxon>Megaviricetes</taxon>
        <taxon>Imitervirales</taxon>
        <taxon>Mimiviridae</taxon>
        <taxon>Klosneuvirinae</taxon>
    </lineage>
</organism>
<dbReference type="InterPro" id="IPR014014">
    <property type="entry name" value="RNA_helicase_DEAD_Q_motif"/>
</dbReference>
<dbReference type="GO" id="GO:0016787">
    <property type="term" value="F:hydrolase activity"/>
    <property type="evidence" value="ECO:0007669"/>
    <property type="project" value="UniProtKB-KW"/>
</dbReference>
<dbReference type="Pfam" id="PF00270">
    <property type="entry name" value="DEAD"/>
    <property type="match status" value="1"/>
</dbReference>
<sequence>MTDNKTESTNHTSIKDTDKNSITEYETFDDMNLNNKILRGIYTKGWEEPSVIQRRAIIQIINGKDLIIQSQSGTGKTGTFIIGILQKIKLDIPECQAIIISPTRELARQSISVCKSIGQYMMEDISVVSCIGGTNIRDSRKELINRTSIVIGTPGRIIDMLNRGYLYTDFVNIFVLDEADELLRSNFQEQVKSIITSLHNTTQICLVSATMPQEVIELADQFLKNPMKILIKQDKLTLEGIKQYYINVRDNKYKLETICDLYKWISVNQSIIYANTVDRARYLKEQLEEKNFVVSVIYSKGMTMDERINIMNKFISGESRVLISTDLLSRGIDVHRVRMVINYDIPKNKESYLHRIGRSGRYGRKGIAITLITDRDGYRLRELEHFYATKIEPMPKPETITF</sequence>
<keyword evidence="1" id="KW-0547">Nucleotide-binding</keyword>
<dbReference type="InterPro" id="IPR001650">
    <property type="entry name" value="Helicase_C-like"/>
</dbReference>
<dbReference type="InterPro" id="IPR027417">
    <property type="entry name" value="P-loop_NTPase"/>
</dbReference>
<dbReference type="EMBL" id="MK500397">
    <property type="protein sequence ID" value="QBK88751.1"/>
    <property type="molecule type" value="Genomic_DNA"/>
</dbReference>
<protein>
    <submittedName>
        <fullName evidence="9">DEAD/SNF2-like helicase</fullName>
    </submittedName>
</protein>
<evidence type="ECO:0000256" key="5">
    <source>
        <dbReference type="PROSITE-ProRule" id="PRU00552"/>
    </source>
</evidence>
<reference evidence="9" key="1">
    <citation type="journal article" date="2019" name="MBio">
        <title>Virus Genomes from Deep Sea Sediments Expand the Ocean Megavirome and Support Independent Origins of Viral Gigantism.</title>
        <authorList>
            <person name="Backstrom D."/>
            <person name="Yutin N."/>
            <person name="Jorgensen S.L."/>
            <person name="Dharamshi J."/>
            <person name="Homa F."/>
            <person name="Zaremba-Niedwiedzka K."/>
            <person name="Spang A."/>
            <person name="Wolf Y.I."/>
            <person name="Koonin E.V."/>
            <person name="Ettema T.J."/>
        </authorList>
    </citation>
    <scope>NUCLEOTIDE SEQUENCE</scope>
</reference>
<evidence type="ECO:0000259" key="7">
    <source>
        <dbReference type="PROSITE" id="PS51194"/>
    </source>
</evidence>
<dbReference type="PROSITE" id="PS00039">
    <property type="entry name" value="DEAD_ATP_HELICASE"/>
    <property type="match status" value="1"/>
</dbReference>
<dbReference type="GO" id="GO:0003724">
    <property type="term" value="F:RNA helicase activity"/>
    <property type="evidence" value="ECO:0007669"/>
    <property type="project" value="InterPro"/>
</dbReference>
<dbReference type="PROSITE" id="PS51195">
    <property type="entry name" value="Q_MOTIF"/>
    <property type="match status" value="1"/>
</dbReference>
<keyword evidence="2" id="KW-0378">Hydrolase</keyword>
<evidence type="ECO:0000259" key="6">
    <source>
        <dbReference type="PROSITE" id="PS51192"/>
    </source>
</evidence>
<dbReference type="CDD" id="cd18787">
    <property type="entry name" value="SF2_C_DEAD"/>
    <property type="match status" value="1"/>
</dbReference>
<evidence type="ECO:0000313" key="9">
    <source>
        <dbReference type="EMBL" id="QBK88751.1"/>
    </source>
</evidence>
<feature type="domain" description="DEAD-box RNA helicase Q" evidence="8">
    <location>
        <begin position="26"/>
        <end position="54"/>
    </location>
</feature>
<dbReference type="GO" id="GO:0003676">
    <property type="term" value="F:nucleic acid binding"/>
    <property type="evidence" value="ECO:0007669"/>
    <property type="project" value="InterPro"/>
</dbReference>
<keyword evidence="3 9" id="KW-0347">Helicase</keyword>
<gene>
    <name evidence="9" type="ORF">LCMiAC01_04330</name>
</gene>
<dbReference type="Gene3D" id="3.40.50.300">
    <property type="entry name" value="P-loop containing nucleotide triphosphate hydrolases"/>
    <property type="match status" value="2"/>
</dbReference>
<evidence type="ECO:0000259" key="8">
    <source>
        <dbReference type="PROSITE" id="PS51195"/>
    </source>
</evidence>
<dbReference type="InterPro" id="IPR000629">
    <property type="entry name" value="RNA-helicase_DEAD-box_CS"/>
</dbReference>
<dbReference type="PANTHER" id="PTHR47959">
    <property type="entry name" value="ATP-DEPENDENT RNA HELICASE RHLE-RELATED"/>
    <property type="match status" value="1"/>
</dbReference>
<accession>A0A481Z0Q9</accession>
<feature type="domain" description="Helicase C-terminal" evidence="7">
    <location>
        <begin position="257"/>
        <end position="402"/>
    </location>
</feature>
<evidence type="ECO:0000256" key="4">
    <source>
        <dbReference type="ARBA" id="ARBA00022840"/>
    </source>
</evidence>
<dbReference type="Pfam" id="PF00271">
    <property type="entry name" value="Helicase_C"/>
    <property type="match status" value="1"/>
</dbReference>
<keyword evidence="4" id="KW-0067">ATP-binding</keyword>
<dbReference type="PROSITE" id="PS51192">
    <property type="entry name" value="HELICASE_ATP_BIND_1"/>
    <property type="match status" value="1"/>
</dbReference>
<dbReference type="InterPro" id="IPR014001">
    <property type="entry name" value="Helicase_ATP-bd"/>
</dbReference>
<feature type="short sequence motif" description="Q motif" evidence="5">
    <location>
        <begin position="26"/>
        <end position="54"/>
    </location>
</feature>
<evidence type="ECO:0000256" key="3">
    <source>
        <dbReference type="ARBA" id="ARBA00022806"/>
    </source>
</evidence>
<name>A0A481Z0Q9_9VIRU</name>
<dbReference type="PROSITE" id="PS51194">
    <property type="entry name" value="HELICASE_CTER"/>
    <property type="match status" value="1"/>
</dbReference>
<proteinExistence type="predicted"/>
<dbReference type="SUPFAM" id="SSF52540">
    <property type="entry name" value="P-loop containing nucleoside triphosphate hydrolases"/>
    <property type="match status" value="1"/>
</dbReference>
<evidence type="ECO:0000256" key="2">
    <source>
        <dbReference type="ARBA" id="ARBA00022801"/>
    </source>
</evidence>
<dbReference type="InterPro" id="IPR050079">
    <property type="entry name" value="DEAD_box_RNA_helicase"/>
</dbReference>
<dbReference type="SMART" id="SM00490">
    <property type="entry name" value="HELICc"/>
    <property type="match status" value="1"/>
</dbReference>
<evidence type="ECO:0000256" key="1">
    <source>
        <dbReference type="ARBA" id="ARBA00022741"/>
    </source>
</evidence>
<dbReference type="PANTHER" id="PTHR47959:SF1">
    <property type="entry name" value="ATP-DEPENDENT RNA HELICASE DBPA"/>
    <property type="match status" value="1"/>
</dbReference>
<dbReference type="SMART" id="SM00487">
    <property type="entry name" value="DEXDc"/>
    <property type="match status" value="1"/>
</dbReference>
<dbReference type="InterPro" id="IPR011545">
    <property type="entry name" value="DEAD/DEAH_box_helicase_dom"/>
</dbReference>
<dbReference type="GO" id="GO:0005524">
    <property type="term" value="F:ATP binding"/>
    <property type="evidence" value="ECO:0007669"/>
    <property type="project" value="UniProtKB-KW"/>
</dbReference>
<feature type="domain" description="Helicase ATP-binding" evidence="6">
    <location>
        <begin position="57"/>
        <end position="229"/>
    </location>
</feature>